<evidence type="ECO:0000313" key="1">
    <source>
        <dbReference type="EMBL" id="ASC69444.1"/>
    </source>
</evidence>
<dbReference type="KEGG" id="hhg:XM38_003710"/>
<proteinExistence type="predicted"/>
<name>A0A1Z3HGN4_9CYAN</name>
<accession>A0A1Z3HGN4</accession>
<dbReference type="Proteomes" id="UP000191901">
    <property type="component" value="Chromosome"/>
</dbReference>
<organism evidence="1 2">
    <name type="scientific">Halomicronema hongdechloris C2206</name>
    <dbReference type="NCBI Taxonomy" id="1641165"/>
    <lineage>
        <taxon>Bacteria</taxon>
        <taxon>Bacillati</taxon>
        <taxon>Cyanobacteriota</taxon>
        <taxon>Cyanophyceae</taxon>
        <taxon>Nodosilineales</taxon>
        <taxon>Nodosilineaceae</taxon>
        <taxon>Halomicronema</taxon>
    </lineage>
</organism>
<keyword evidence="2" id="KW-1185">Reference proteome</keyword>
<dbReference type="AlphaFoldDB" id="A0A1Z3HGN4"/>
<protein>
    <submittedName>
        <fullName evidence="1">Uncharacterized protein</fullName>
    </submittedName>
</protein>
<gene>
    <name evidence="1" type="ORF">XM38_003710</name>
</gene>
<dbReference type="EMBL" id="CP021983">
    <property type="protein sequence ID" value="ASC69444.1"/>
    <property type="molecule type" value="Genomic_DNA"/>
</dbReference>
<evidence type="ECO:0000313" key="2">
    <source>
        <dbReference type="Proteomes" id="UP000191901"/>
    </source>
</evidence>
<reference evidence="1 2" key="1">
    <citation type="journal article" date="2016" name="Biochim. Biophys. Acta">
        <title>Characterization of red-shifted phycobilisomes isolated from the chlorophyll f-containing cyanobacterium Halomicronema hongdechloris.</title>
        <authorList>
            <person name="Li Y."/>
            <person name="Lin Y."/>
            <person name="Garvey C.J."/>
            <person name="Birch D."/>
            <person name="Corkery R.W."/>
            <person name="Loughlin P.C."/>
            <person name="Scheer H."/>
            <person name="Willows R.D."/>
            <person name="Chen M."/>
        </authorList>
    </citation>
    <scope>NUCLEOTIDE SEQUENCE [LARGE SCALE GENOMIC DNA]</scope>
    <source>
        <strain evidence="1 2">C2206</strain>
    </source>
</reference>
<sequence length="85" mass="9315">MTTKAEQPPNHCPGQVVEAMTNPVIDLASGDLLSVKLPTHRSDGHAPCSEGMLTTVTKTRIRPWIDGEEPILTFSILKLVLSHWV</sequence>